<feature type="domain" description="YoaR-like putative peptidoglycan binding" evidence="2">
    <location>
        <begin position="431"/>
        <end position="499"/>
    </location>
</feature>
<evidence type="ECO:0000256" key="1">
    <source>
        <dbReference type="SAM" id="MobiDB-lite"/>
    </source>
</evidence>
<dbReference type="EMBL" id="JBBPCN010000001">
    <property type="protein sequence ID" value="MEK8073681.1"/>
    <property type="molecule type" value="Genomic_DNA"/>
</dbReference>
<dbReference type="Pfam" id="PF12229">
    <property type="entry name" value="PG_binding_4"/>
    <property type="match status" value="1"/>
</dbReference>
<accession>A0ABU9D3W5</accession>
<feature type="compositionally biased region" description="Low complexity" evidence="1">
    <location>
        <begin position="46"/>
        <end position="58"/>
    </location>
</feature>
<evidence type="ECO:0000313" key="4">
    <source>
        <dbReference type="Proteomes" id="UP001456513"/>
    </source>
</evidence>
<dbReference type="RefSeq" id="WP_341442591.1">
    <property type="nucleotide sequence ID" value="NZ_JBBPCN010000001.1"/>
</dbReference>
<feature type="compositionally biased region" description="Basic and acidic residues" evidence="1">
    <location>
        <begin position="1"/>
        <end position="19"/>
    </location>
</feature>
<dbReference type="Proteomes" id="UP001456513">
    <property type="component" value="Unassembled WGS sequence"/>
</dbReference>
<sequence>MSEGKSRSGDAPEGAEPKPDVPPYDAPTEVFGALRDGADDSKQAPEAEQSSEVQAESEVGAEAEVETEAEQPSGAETDVDEPGSVDAGSVDGDSVTAHPVVDDVAATEAHAAAVDSGDAETDPITDQQPPPAADESPTVAQSVVPADTDAPTETDVSPRPESPVQPPVVPPEDDPAQPSDGSGFVPPWRKIAIGAGAVVAVLALLYAADWITSSDRVPRGVTVAGIEVGGKSHSDAEALLRSELGARAEQPVLVDVGDRQVEVLPAAAGLGVDWNATLDRAGSQPINPITRLTSLFGSREIGVVSTTDEQALTAAVDGLRAETDRAPVEGDVVFDGSTPIAVAPLSGRELDADGTRRNLQTEWASGTTEVVYESTPVTVTQDAVDRAFADIAVPAVEAPVIVSGRQDVDATLPTDRVGEVLRFDPDGQGGLTPIYDTDVATGILAPQLVRTEVPPKDASFTFSGGAPTVVPGEMGELVEWRKTLEQLPALLSADGPRTTEAIYEPAPPALTTEDAENLGVREVIAEYTTGGFEYASGINIGLTADIVNGALVKPKETFSLNGYTGPRGTAQGFVESGIIDNGRPDRAVGGGISQFATTLYNASYFAGMEDTDHTEHSYYISRYPEAREATVFEGAIDLKFTNPNDTGVVIQSFADSSSVTVRLWGTKTVDVESITGSRTNFTSPNTVTLPAGDGCVASGGGQGFTASDTRVISDTASGREISRNTRTVKYDPIPIVRCVEPDRPDPAPDRAPDPDPDPEPSDDE</sequence>
<proteinExistence type="predicted"/>
<feature type="compositionally biased region" description="Pro residues" evidence="1">
    <location>
        <begin position="160"/>
        <end position="170"/>
    </location>
</feature>
<evidence type="ECO:0000313" key="3">
    <source>
        <dbReference type="EMBL" id="MEK8073681.1"/>
    </source>
</evidence>
<feature type="region of interest" description="Disordered" evidence="1">
    <location>
        <begin position="735"/>
        <end position="764"/>
    </location>
</feature>
<keyword evidence="4" id="KW-1185">Reference proteome</keyword>
<organism evidence="3 4">
    <name type="scientific">Rhodococcus navarretei</name>
    <dbReference type="NCBI Taxonomy" id="3128981"/>
    <lineage>
        <taxon>Bacteria</taxon>
        <taxon>Bacillati</taxon>
        <taxon>Actinomycetota</taxon>
        <taxon>Actinomycetes</taxon>
        <taxon>Mycobacteriales</taxon>
        <taxon>Nocardiaceae</taxon>
        <taxon>Rhodococcus</taxon>
    </lineage>
</organism>
<feature type="compositionally biased region" description="Basic and acidic residues" evidence="1">
    <location>
        <begin position="36"/>
        <end position="45"/>
    </location>
</feature>
<gene>
    <name evidence="3" type="ORF">AABD04_22795</name>
</gene>
<feature type="compositionally biased region" description="Acidic residues" evidence="1">
    <location>
        <begin position="754"/>
        <end position="764"/>
    </location>
</feature>
<dbReference type="PANTHER" id="PTHR35788">
    <property type="entry name" value="EXPORTED PROTEIN-RELATED"/>
    <property type="match status" value="1"/>
</dbReference>
<name>A0ABU9D3W5_9NOCA</name>
<dbReference type="InterPro" id="IPR022029">
    <property type="entry name" value="YoaR-like_PG-bd"/>
</dbReference>
<protein>
    <submittedName>
        <fullName evidence="3">VanW family protein</fullName>
    </submittedName>
</protein>
<feature type="compositionally biased region" description="Low complexity" evidence="1">
    <location>
        <begin position="102"/>
        <end position="115"/>
    </location>
</feature>
<comment type="caution">
    <text evidence="3">The sequence shown here is derived from an EMBL/GenBank/DDBJ whole genome shotgun (WGS) entry which is preliminary data.</text>
</comment>
<feature type="compositionally biased region" description="Acidic residues" evidence="1">
    <location>
        <begin position="59"/>
        <end position="69"/>
    </location>
</feature>
<reference evidence="3 4" key="1">
    <citation type="submission" date="2024-03" db="EMBL/GenBank/DDBJ databases">
        <title>Rhodococcus navarretei sp. nov. and Pseudarthrobacter quantumdoti sp. nov., two new species with the ability to biosynthesize Quantum Dots isolated from soil samples at Union Glacier, Antarctica.</title>
        <authorList>
            <person name="Vargas M."/>
        </authorList>
    </citation>
    <scope>NUCLEOTIDE SEQUENCE [LARGE SCALE GENOMIC DNA]</scope>
    <source>
        <strain evidence="3 4">EXRC-4A-4</strain>
    </source>
</reference>
<feature type="region of interest" description="Disordered" evidence="1">
    <location>
        <begin position="1"/>
        <end position="183"/>
    </location>
</feature>
<dbReference type="InterPro" id="IPR052913">
    <property type="entry name" value="Glycopeptide_resist_protein"/>
</dbReference>
<feature type="compositionally biased region" description="Basic and acidic residues" evidence="1">
    <location>
        <begin position="739"/>
        <end position="753"/>
    </location>
</feature>
<dbReference type="InterPro" id="IPR007391">
    <property type="entry name" value="Vancomycin_resist_VanW"/>
</dbReference>
<dbReference type="PANTHER" id="PTHR35788:SF1">
    <property type="entry name" value="EXPORTED PROTEIN"/>
    <property type="match status" value="1"/>
</dbReference>
<dbReference type="Pfam" id="PF04294">
    <property type="entry name" value="VanW"/>
    <property type="match status" value="1"/>
</dbReference>
<evidence type="ECO:0000259" key="2">
    <source>
        <dbReference type="Pfam" id="PF12229"/>
    </source>
</evidence>